<evidence type="ECO:0000256" key="7">
    <source>
        <dbReference type="ARBA" id="ARBA00022598"/>
    </source>
</evidence>
<comment type="caution">
    <text evidence="18">The sequence shown here is derived from an EMBL/GenBank/DDBJ whole genome shotgun (WGS) entry which is preliminary data.</text>
</comment>
<keyword evidence="8 15" id="KW-0547">Nucleotide-binding</keyword>
<dbReference type="FunFam" id="3.30.1330.10:FF:000001">
    <property type="entry name" value="Phosphoribosylformylglycinamidine cyclo-ligase"/>
    <property type="match status" value="1"/>
</dbReference>
<keyword evidence="7 15" id="KW-0436">Ligase</keyword>
<protein>
    <recommendedName>
        <fullName evidence="5 15">Phosphoribosylformylglycinamidine cyclo-ligase</fullName>
        <ecNumber evidence="4 15">6.3.3.1</ecNumber>
    </recommendedName>
    <alternativeName>
        <fullName evidence="12 15">AIR synthase</fullName>
    </alternativeName>
    <alternativeName>
        <fullName evidence="13 15">AIRS</fullName>
    </alternativeName>
    <alternativeName>
        <fullName evidence="11 15">Phosphoribosyl-aminoimidazole synthetase</fullName>
    </alternativeName>
</protein>
<evidence type="ECO:0000256" key="13">
    <source>
        <dbReference type="ARBA" id="ARBA00033093"/>
    </source>
</evidence>
<evidence type="ECO:0000256" key="14">
    <source>
        <dbReference type="ARBA" id="ARBA00049057"/>
    </source>
</evidence>
<evidence type="ECO:0000313" key="18">
    <source>
        <dbReference type="EMBL" id="TJY42365.1"/>
    </source>
</evidence>
<dbReference type="SUPFAM" id="SSF56042">
    <property type="entry name" value="PurM C-terminal domain-like"/>
    <property type="match status" value="1"/>
</dbReference>
<evidence type="ECO:0000259" key="17">
    <source>
        <dbReference type="Pfam" id="PF02769"/>
    </source>
</evidence>
<dbReference type="CDD" id="cd02196">
    <property type="entry name" value="PurM"/>
    <property type="match status" value="1"/>
</dbReference>
<keyword evidence="6 15" id="KW-0963">Cytoplasm</keyword>
<dbReference type="OrthoDB" id="9802507at2"/>
<dbReference type="EC" id="6.3.3.1" evidence="4 15"/>
<dbReference type="InterPro" id="IPR036921">
    <property type="entry name" value="PurM-like_N_sf"/>
</dbReference>
<feature type="domain" description="PurM-like C-terminal" evidence="17">
    <location>
        <begin position="174"/>
        <end position="339"/>
    </location>
</feature>
<dbReference type="SUPFAM" id="SSF55326">
    <property type="entry name" value="PurM N-terminal domain-like"/>
    <property type="match status" value="1"/>
</dbReference>
<dbReference type="UniPathway" id="UPA00074">
    <property type="reaction ID" value="UER00129"/>
</dbReference>
<evidence type="ECO:0000256" key="2">
    <source>
        <dbReference type="ARBA" id="ARBA00004686"/>
    </source>
</evidence>
<dbReference type="EMBL" id="SUPK01000004">
    <property type="protein sequence ID" value="TJY42365.1"/>
    <property type="molecule type" value="Genomic_DNA"/>
</dbReference>
<dbReference type="GO" id="GO:0004637">
    <property type="term" value="F:phosphoribosylamine-glycine ligase activity"/>
    <property type="evidence" value="ECO:0007669"/>
    <property type="project" value="TreeGrafter"/>
</dbReference>
<dbReference type="HAMAP" id="MF_00741">
    <property type="entry name" value="AIRS"/>
    <property type="match status" value="1"/>
</dbReference>
<dbReference type="PANTHER" id="PTHR10520">
    <property type="entry name" value="TRIFUNCTIONAL PURINE BIOSYNTHETIC PROTEIN ADENOSINE-3-RELATED"/>
    <property type="match status" value="1"/>
</dbReference>
<dbReference type="Proteomes" id="UP000309673">
    <property type="component" value="Unassembled WGS sequence"/>
</dbReference>
<accession>A0A4U0FC50</accession>
<dbReference type="Pfam" id="PF02769">
    <property type="entry name" value="AIRS_C"/>
    <property type="match status" value="1"/>
</dbReference>
<dbReference type="InterPro" id="IPR036676">
    <property type="entry name" value="PurM-like_C_sf"/>
</dbReference>
<dbReference type="Pfam" id="PF00586">
    <property type="entry name" value="AIRS"/>
    <property type="match status" value="1"/>
</dbReference>
<keyword evidence="10 15" id="KW-0067">ATP-binding</keyword>
<evidence type="ECO:0000256" key="11">
    <source>
        <dbReference type="ARBA" id="ARBA00031908"/>
    </source>
</evidence>
<dbReference type="RefSeq" id="WP_136777666.1">
    <property type="nucleotide sequence ID" value="NZ_SUPK01000004.1"/>
</dbReference>
<evidence type="ECO:0000313" key="19">
    <source>
        <dbReference type="Proteomes" id="UP000309673"/>
    </source>
</evidence>
<evidence type="ECO:0000256" key="5">
    <source>
        <dbReference type="ARBA" id="ARBA00020367"/>
    </source>
</evidence>
<dbReference type="InterPro" id="IPR004733">
    <property type="entry name" value="PurM_cligase"/>
</dbReference>
<comment type="catalytic activity">
    <reaction evidence="14 15">
        <text>2-formamido-N(1)-(5-O-phospho-beta-D-ribosyl)acetamidine + ATP = 5-amino-1-(5-phospho-beta-D-ribosyl)imidazole + ADP + phosphate + H(+)</text>
        <dbReference type="Rhea" id="RHEA:23032"/>
        <dbReference type="ChEBI" id="CHEBI:15378"/>
        <dbReference type="ChEBI" id="CHEBI:30616"/>
        <dbReference type="ChEBI" id="CHEBI:43474"/>
        <dbReference type="ChEBI" id="CHEBI:137981"/>
        <dbReference type="ChEBI" id="CHEBI:147287"/>
        <dbReference type="ChEBI" id="CHEBI:456216"/>
        <dbReference type="EC" id="6.3.3.1"/>
    </reaction>
</comment>
<evidence type="ECO:0000256" key="3">
    <source>
        <dbReference type="ARBA" id="ARBA00010280"/>
    </source>
</evidence>
<comment type="similarity">
    <text evidence="3 15">Belongs to the AIR synthase family.</text>
</comment>
<keyword evidence="9 15" id="KW-0658">Purine biosynthesis</keyword>
<comment type="pathway">
    <text evidence="2 15">Purine metabolism; IMP biosynthesis via de novo pathway; 5-amino-1-(5-phospho-D-ribosyl)imidazole from N(2)-formyl-N(1)-(5-phospho-D-ribosyl)glycinamide: step 2/2.</text>
</comment>
<evidence type="ECO:0000256" key="8">
    <source>
        <dbReference type="ARBA" id="ARBA00022741"/>
    </source>
</evidence>
<evidence type="ECO:0000256" key="1">
    <source>
        <dbReference type="ARBA" id="ARBA00004496"/>
    </source>
</evidence>
<comment type="subcellular location">
    <subcellularLocation>
        <location evidence="1 15">Cytoplasm</location>
    </subcellularLocation>
</comment>
<evidence type="ECO:0000256" key="12">
    <source>
        <dbReference type="ARBA" id="ARBA00032931"/>
    </source>
</evidence>
<dbReference type="GO" id="GO:0005524">
    <property type="term" value="F:ATP binding"/>
    <property type="evidence" value="ECO:0007669"/>
    <property type="project" value="UniProtKB-KW"/>
</dbReference>
<evidence type="ECO:0000256" key="4">
    <source>
        <dbReference type="ARBA" id="ARBA00013047"/>
    </source>
</evidence>
<name>A0A4U0FC50_9BACL</name>
<dbReference type="InterPro" id="IPR010918">
    <property type="entry name" value="PurM-like_C_dom"/>
</dbReference>
<dbReference type="PANTHER" id="PTHR10520:SF12">
    <property type="entry name" value="TRIFUNCTIONAL PURINE BIOSYNTHETIC PROTEIN ADENOSINE-3"/>
    <property type="match status" value="1"/>
</dbReference>
<dbReference type="GO" id="GO:0006189">
    <property type="term" value="P:'de novo' IMP biosynthetic process"/>
    <property type="evidence" value="ECO:0007669"/>
    <property type="project" value="UniProtKB-UniRule"/>
</dbReference>
<evidence type="ECO:0000256" key="10">
    <source>
        <dbReference type="ARBA" id="ARBA00022840"/>
    </source>
</evidence>
<evidence type="ECO:0000259" key="16">
    <source>
        <dbReference type="Pfam" id="PF00586"/>
    </source>
</evidence>
<dbReference type="FunFam" id="3.90.650.10:FF:000011">
    <property type="entry name" value="Phosphoribosylformylglycinamidine cyclo-ligase"/>
    <property type="match status" value="1"/>
</dbReference>
<dbReference type="GO" id="GO:0005829">
    <property type="term" value="C:cytosol"/>
    <property type="evidence" value="ECO:0007669"/>
    <property type="project" value="TreeGrafter"/>
</dbReference>
<evidence type="ECO:0000256" key="15">
    <source>
        <dbReference type="HAMAP-Rule" id="MF_00741"/>
    </source>
</evidence>
<dbReference type="GO" id="GO:0046084">
    <property type="term" value="P:adenine biosynthetic process"/>
    <property type="evidence" value="ECO:0007669"/>
    <property type="project" value="TreeGrafter"/>
</dbReference>
<reference evidence="18 19" key="1">
    <citation type="submission" date="2019-04" db="EMBL/GenBank/DDBJ databases">
        <title>Cohnella sp. nov., isolated from soil.</title>
        <authorList>
            <person name="Kim W."/>
        </authorList>
    </citation>
    <scope>NUCLEOTIDE SEQUENCE [LARGE SCALE GENOMIC DNA]</scope>
    <source>
        <strain evidence="18 19">CAU 1483</strain>
    </source>
</reference>
<feature type="domain" description="PurM-like N-terminal" evidence="16">
    <location>
        <begin position="56"/>
        <end position="161"/>
    </location>
</feature>
<dbReference type="Gene3D" id="3.90.650.10">
    <property type="entry name" value="PurM-like C-terminal domain"/>
    <property type="match status" value="1"/>
</dbReference>
<organism evidence="18 19">
    <name type="scientific">Cohnella pontilimi</name>
    <dbReference type="NCBI Taxonomy" id="2564100"/>
    <lineage>
        <taxon>Bacteria</taxon>
        <taxon>Bacillati</taxon>
        <taxon>Bacillota</taxon>
        <taxon>Bacilli</taxon>
        <taxon>Bacillales</taxon>
        <taxon>Paenibacillaceae</taxon>
        <taxon>Cohnella</taxon>
    </lineage>
</organism>
<gene>
    <name evidence="15" type="primary">purM</name>
    <name evidence="18" type="ORF">E5161_10240</name>
</gene>
<dbReference type="GO" id="GO:0004641">
    <property type="term" value="F:phosphoribosylformylglycinamidine cyclo-ligase activity"/>
    <property type="evidence" value="ECO:0007669"/>
    <property type="project" value="UniProtKB-UniRule"/>
</dbReference>
<dbReference type="Gene3D" id="3.30.1330.10">
    <property type="entry name" value="PurM-like, N-terminal domain"/>
    <property type="match status" value="1"/>
</dbReference>
<proteinExistence type="inferred from homology"/>
<keyword evidence="19" id="KW-1185">Reference proteome</keyword>
<sequence>MSEAYKQAGVDIAAGNEAVERMKKHVQKTFRPEVLTGLGGFGGLFGLDKNKYEQPVLVSGTDGVGTKLKLAFAMDKHDTIGIDAVAMCVNDVVVTGSEPLFFLDYLACGKLVPGKIEAIVKGVADGCEQAGCALIGGETAEMPGMYQDGEYDIAGFTVGIVDKPKIIDGTAIVPGDAVIGLASSGVHSNGFSLVRRLLLDQKGYLLSDKLPELEGRTLGETLLEPTRIYVKPVLKLLESVEVKGMAHITGGGFIENIPRMLPDHVNVDIKRGAWPVLPIFNLMQREGNITDRDMYTTFNMGIGMVLIVPADQAEKAVENARSLGEQAYVLGTVKAGSRIVTFEGAELP</sequence>
<evidence type="ECO:0000256" key="9">
    <source>
        <dbReference type="ARBA" id="ARBA00022755"/>
    </source>
</evidence>
<dbReference type="AlphaFoldDB" id="A0A4U0FC50"/>
<dbReference type="InterPro" id="IPR016188">
    <property type="entry name" value="PurM-like_N"/>
</dbReference>
<evidence type="ECO:0000256" key="6">
    <source>
        <dbReference type="ARBA" id="ARBA00022490"/>
    </source>
</evidence>
<dbReference type="NCBIfam" id="TIGR00878">
    <property type="entry name" value="purM"/>
    <property type="match status" value="1"/>
</dbReference>